<sequence length="299" mass="32511">MSEAAATSKNDDATPEAYPYFWDKEAGPLKAFLTKYKPSMVQDDGTKPWLWVERTAPAREGTNPDAATAEAIELLKEMTKRVEDIQNDDSIPTRANKKKGLKSKKELREEVQREAAEKLKEISTKHSFVSGKWLMFVPADKVDAVWASIAASLVEGPLASTSAYLTKVATSPREQRPYHQHLLCIYVPDVYDKDSVTAVMKVLLRQHGANLSGVKSNLYTAIGLDSKHASGIQSTVWKNAALMHDAEMKALKDAYFAELSAAKASSKSEDTADGAGAKDTAAKAAKPKLKNVGKVGGSP</sequence>
<evidence type="ECO:0000313" key="3">
    <source>
        <dbReference type="EMBL" id="KIP11233.1"/>
    </source>
</evidence>
<evidence type="ECO:0000256" key="1">
    <source>
        <dbReference type="ARBA" id="ARBA00010568"/>
    </source>
</evidence>
<feature type="region of interest" description="Disordered" evidence="2">
    <location>
        <begin position="263"/>
        <end position="299"/>
    </location>
</feature>
<dbReference type="AlphaFoldDB" id="A0A0C3PUA7"/>
<evidence type="ECO:0000256" key="2">
    <source>
        <dbReference type="SAM" id="MobiDB-lite"/>
    </source>
</evidence>
<comment type="similarity">
    <text evidence="1">Belongs to the UPF0696 family.</text>
</comment>
<evidence type="ECO:0008006" key="5">
    <source>
        <dbReference type="Google" id="ProtNLM"/>
    </source>
</evidence>
<dbReference type="EMBL" id="KN840447">
    <property type="protein sequence ID" value="KIP11233.1"/>
    <property type="molecule type" value="Genomic_DNA"/>
</dbReference>
<protein>
    <recommendedName>
        <fullName evidence="5">DUF1917-domain-containing protein</fullName>
    </recommendedName>
</protein>
<dbReference type="InterPro" id="IPR023398">
    <property type="entry name" value="TIF_eIF4e-like"/>
</dbReference>
<name>A0A0C3PUA7_PHLG1</name>
<gene>
    <name evidence="3" type="ORF">PHLGIDRAFT_139222</name>
</gene>
<dbReference type="Pfam" id="PF08939">
    <property type="entry name" value="Bles03"/>
    <property type="match status" value="1"/>
</dbReference>
<dbReference type="OrthoDB" id="10067381at2759"/>
<dbReference type="Proteomes" id="UP000053257">
    <property type="component" value="Unassembled WGS sequence"/>
</dbReference>
<keyword evidence="4" id="KW-1185">Reference proteome</keyword>
<dbReference type="PANTHER" id="PTHR31977:SF1">
    <property type="entry name" value="UPF0696 PROTEIN C11ORF68"/>
    <property type="match status" value="1"/>
</dbReference>
<reference evidence="3 4" key="1">
    <citation type="journal article" date="2014" name="PLoS Genet.">
        <title>Analysis of the Phlebiopsis gigantea genome, transcriptome and secretome provides insight into its pioneer colonization strategies of wood.</title>
        <authorList>
            <person name="Hori C."/>
            <person name="Ishida T."/>
            <person name="Igarashi K."/>
            <person name="Samejima M."/>
            <person name="Suzuki H."/>
            <person name="Master E."/>
            <person name="Ferreira P."/>
            <person name="Ruiz-Duenas F.J."/>
            <person name="Held B."/>
            <person name="Canessa P."/>
            <person name="Larrondo L.F."/>
            <person name="Schmoll M."/>
            <person name="Druzhinina I.S."/>
            <person name="Kubicek C.P."/>
            <person name="Gaskell J.A."/>
            <person name="Kersten P."/>
            <person name="St John F."/>
            <person name="Glasner J."/>
            <person name="Sabat G."/>
            <person name="Splinter BonDurant S."/>
            <person name="Syed K."/>
            <person name="Yadav J."/>
            <person name="Mgbeahuruike A.C."/>
            <person name="Kovalchuk A."/>
            <person name="Asiegbu F.O."/>
            <person name="Lackner G."/>
            <person name="Hoffmeister D."/>
            <person name="Rencoret J."/>
            <person name="Gutierrez A."/>
            <person name="Sun H."/>
            <person name="Lindquist E."/>
            <person name="Barry K."/>
            <person name="Riley R."/>
            <person name="Grigoriev I.V."/>
            <person name="Henrissat B."/>
            <person name="Kues U."/>
            <person name="Berka R.M."/>
            <person name="Martinez A.T."/>
            <person name="Covert S.F."/>
            <person name="Blanchette R.A."/>
            <person name="Cullen D."/>
        </authorList>
    </citation>
    <scope>NUCLEOTIDE SEQUENCE [LARGE SCALE GENOMIC DNA]</scope>
    <source>
        <strain evidence="3 4">11061_1 CR5-6</strain>
    </source>
</reference>
<organism evidence="3 4">
    <name type="scientific">Phlebiopsis gigantea (strain 11061_1 CR5-6)</name>
    <name type="common">White-rot fungus</name>
    <name type="synonym">Peniophora gigantea</name>
    <dbReference type="NCBI Taxonomy" id="745531"/>
    <lineage>
        <taxon>Eukaryota</taxon>
        <taxon>Fungi</taxon>
        <taxon>Dikarya</taxon>
        <taxon>Basidiomycota</taxon>
        <taxon>Agaricomycotina</taxon>
        <taxon>Agaricomycetes</taxon>
        <taxon>Polyporales</taxon>
        <taxon>Phanerochaetaceae</taxon>
        <taxon>Phlebiopsis</taxon>
    </lineage>
</organism>
<dbReference type="PANTHER" id="PTHR31977">
    <property type="entry name" value="UPF0696 PROTEIN C11ORF68"/>
    <property type="match status" value="1"/>
</dbReference>
<dbReference type="Gene3D" id="3.30.760.10">
    <property type="entry name" value="RNA Cap, Translation Initiation Factor Eif4e"/>
    <property type="match status" value="1"/>
</dbReference>
<dbReference type="InterPro" id="IPR015034">
    <property type="entry name" value="Bles03"/>
</dbReference>
<feature type="region of interest" description="Disordered" evidence="2">
    <location>
        <begin position="86"/>
        <end position="108"/>
    </location>
</feature>
<feature type="compositionally biased region" description="Low complexity" evidence="2">
    <location>
        <begin position="273"/>
        <end position="284"/>
    </location>
</feature>
<dbReference type="HOGENOM" id="CLU_062058_0_0_1"/>
<accession>A0A0C3PUA7</accession>
<dbReference type="SUPFAM" id="SSF55418">
    <property type="entry name" value="eIF4e-like"/>
    <property type="match status" value="1"/>
</dbReference>
<evidence type="ECO:0000313" key="4">
    <source>
        <dbReference type="Proteomes" id="UP000053257"/>
    </source>
</evidence>
<dbReference type="STRING" id="745531.A0A0C3PUA7"/>
<proteinExistence type="inferred from homology"/>